<dbReference type="SMART" id="SM00271">
    <property type="entry name" value="DnaJ"/>
    <property type="match status" value="1"/>
</dbReference>
<dbReference type="SUPFAM" id="SSF46565">
    <property type="entry name" value="Chaperone J-domain"/>
    <property type="match status" value="1"/>
</dbReference>
<dbReference type="InterPro" id="IPR001623">
    <property type="entry name" value="DnaJ_domain"/>
</dbReference>
<proteinExistence type="predicted"/>
<dbReference type="EMBL" id="BMAC01000223">
    <property type="protein sequence ID" value="GFP90702.1"/>
    <property type="molecule type" value="Genomic_DNA"/>
</dbReference>
<protein>
    <recommendedName>
        <fullName evidence="1">J domain-containing protein</fullName>
    </recommendedName>
</protein>
<evidence type="ECO:0000259" key="1">
    <source>
        <dbReference type="PROSITE" id="PS50076"/>
    </source>
</evidence>
<dbReference type="PANTHER" id="PTHR45496:SF12">
    <property type="entry name" value="J DOMAIN-CONTAINING PROTEIN"/>
    <property type="match status" value="1"/>
</dbReference>
<keyword evidence="3" id="KW-1185">Reference proteome</keyword>
<evidence type="ECO:0000313" key="3">
    <source>
        <dbReference type="Proteomes" id="UP000653305"/>
    </source>
</evidence>
<sequence>MGTHKRQSGQVETKPETHRFLTAADYFLRDRNFADCRLYAFRARDSDPSHPGPTRILAIATVLSAPSISSTLHDYYAIFSLPHFESDAARIRSGYRTLASNLNPNVNPYPLAAEALDLVLRAWSVLSNPGEKARFDEELRRSLSAAGGGGCTSASDSDTFWTICPYCYYVYQYDRAYEDCCLKCSNEKCRRVLHAVAIRVPPPPPEVVEKGQYLCSGFMPFGMYGGNGEEKGEKQWGPFEPLVGFTSKGCDQNVAFDGEGVVVNVSDDERAVQMGFQDHGNGKRTKIEAEDVNNGEIKDLNGERPMYGSGNENGFLESAAKELKTKRKKSVPWNSKKLMGRGVIIDSNQARFDFYELGNSNVNENVGDESEHEFEGEASNGVEGGVEFFEGDDDVLIGLESGFDLGNGDMGF</sequence>
<reference evidence="2" key="1">
    <citation type="submission" date="2020-07" db="EMBL/GenBank/DDBJ databases">
        <title>Ethylene signaling mediates host invasion by parasitic plants.</title>
        <authorList>
            <person name="Yoshida S."/>
        </authorList>
    </citation>
    <scope>NUCLEOTIDE SEQUENCE</scope>
    <source>
        <strain evidence="2">Okayama</strain>
    </source>
</reference>
<dbReference type="Pfam" id="PF00226">
    <property type="entry name" value="DnaJ"/>
    <property type="match status" value="1"/>
</dbReference>
<dbReference type="Gene3D" id="1.10.287.110">
    <property type="entry name" value="DnaJ domain"/>
    <property type="match status" value="1"/>
</dbReference>
<evidence type="ECO:0000313" key="2">
    <source>
        <dbReference type="EMBL" id="GFP90702.1"/>
    </source>
</evidence>
<dbReference type="OrthoDB" id="897132at2759"/>
<name>A0A830BXM6_9LAMI</name>
<accession>A0A830BXM6</accession>
<dbReference type="Proteomes" id="UP000653305">
    <property type="component" value="Unassembled WGS sequence"/>
</dbReference>
<dbReference type="PROSITE" id="PS50076">
    <property type="entry name" value="DNAJ_2"/>
    <property type="match status" value="1"/>
</dbReference>
<dbReference type="InterPro" id="IPR036869">
    <property type="entry name" value="J_dom_sf"/>
</dbReference>
<gene>
    <name evidence="2" type="ORF">PHJA_001214300</name>
</gene>
<dbReference type="AlphaFoldDB" id="A0A830BXM6"/>
<dbReference type="PANTHER" id="PTHR45496">
    <property type="entry name" value="CHAPERONE DNAJ-DOMAIN SUPERFAMILY PROTEIN"/>
    <property type="match status" value="1"/>
</dbReference>
<dbReference type="InterPro" id="IPR053052">
    <property type="entry name" value="Imprinting_Balance_Reg"/>
</dbReference>
<feature type="domain" description="J" evidence="1">
    <location>
        <begin position="74"/>
        <end position="139"/>
    </location>
</feature>
<organism evidence="2 3">
    <name type="scientific">Phtheirospermum japonicum</name>
    <dbReference type="NCBI Taxonomy" id="374723"/>
    <lineage>
        <taxon>Eukaryota</taxon>
        <taxon>Viridiplantae</taxon>
        <taxon>Streptophyta</taxon>
        <taxon>Embryophyta</taxon>
        <taxon>Tracheophyta</taxon>
        <taxon>Spermatophyta</taxon>
        <taxon>Magnoliopsida</taxon>
        <taxon>eudicotyledons</taxon>
        <taxon>Gunneridae</taxon>
        <taxon>Pentapetalae</taxon>
        <taxon>asterids</taxon>
        <taxon>lamiids</taxon>
        <taxon>Lamiales</taxon>
        <taxon>Orobanchaceae</taxon>
        <taxon>Orobanchaceae incertae sedis</taxon>
        <taxon>Phtheirospermum</taxon>
    </lineage>
</organism>
<comment type="caution">
    <text evidence="2">The sequence shown here is derived from an EMBL/GenBank/DDBJ whole genome shotgun (WGS) entry which is preliminary data.</text>
</comment>